<keyword evidence="2" id="KW-1185">Reference proteome</keyword>
<dbReference type="AlphaFoldDB" id="A0A9J5ZW24"/>
<sequence length="119" mass="13846">MASLKGDKHALKRIRLDHVQTRDLTQNHIDVIIYLTATRTLLDHKPMIIMHTYYNLGYICNAMIDTKRLERSQATVSELSIVLARHQTLIFNQVLLVVRYEKSMAWLLHLKASLLIFSC</sequence>
<name>A0A9J5ZW24_SOLCO</name>
<dbReference type="Proteomes" id="UP000824120">
    <property type="component" value="Chromosome 3"/>
</dbReference>
<organism evidence="1 2">
    <name type="scientific">Solanum commersonii</name>
    <name type="common">Commerson's wild potato</name>
    <name type="synonym">Commerson's nightshade</name>
    <dbReference type="NCBI Taxonomy" id="4109"/>
    <lineage>
        <taxon>Eukaryota</taxon>
        <taxon>Viridiplantae</taxon>
        <taxon>Streptophyta</taxon>
        <taxon>Embryophyta</taxon>
        <taxon>Tracheophyta</taxon>
        <taxon>Spermatophyta</taxon>
        <taxon>Magnoliopsida</taxon>
        <taxon>eudicotyledons</taxon>
        <taxon>Gunneridae</taxon>
        <taxon>Pentapetalae</taxon>
        <taxon>asterids</taxon>
        <taxon>lamiids</taxon>
        <taxon>Solanales</taxon>
        <taxon>Solanaceae</taxon>
        <taxon>Solanoideae</taxon>
        <taxon>Solaneae</taxon>
        <taxon>Solanum</taxon>
    </lineage>
</organism>
<gene>
    <name evidence="1" type="ORF">H5410_016099</name>
</gene>
<proteinExistence type="predicted"/>
<dbReference type="EMBL" id="JACXVP010000003">
    <property type="protein sequence ID" value="KAG5616275.1"/>
    <property type="molecule type" value="Genomic_DNA"/>
</dbReference>
<evidence type="ECO:0000313" key="1">
    <source>
        <dbReference type="EMBL" id="KAG5616275.1"/>
    </source>
</evidence>
<protein>
    <submittedName>
        <fullName evidence="1">Uncharacterized protein</fullName>
    </submittedName>
</protein>
<reference evidence="1 2" key="1">
    <citation type="submission" date="2020-09" db="EMBL/GenBank/DDBJ databases">
        <title>De no assembly of potato wild relative species, Solanum commersonii.</title>
        <authorList>
            <person name="Cho K."/>
        </authorList>
    </citation>
    <scope>NUCLEOTIDE SEQUENCE [LARGE SCALE GENOMIC DNA]</scope>
    <source>
        <strain evidence="1">LZ3.2</strain>
        <tissue evidence="1">Leaf</tissue>
    </source>
</reference>
<evidence type="ECO:0000313" key="2">
    <source>
        <dbReference type="Proteomes" id="UP000824120"/>
    </source>
</evidence>
<accession>A0A9J5ZW24</accession>
<comment type="caution">
    <text evidence="1">The sequence shown here is derived from an EMBL/GenBank/DDBJ whole genome shotgun (WGS) entry which is preliminary data.</text>
</comment>